<reference evidence="3" key="1">
    <citation type="journal article" date="2012" name="PLoS Genet.">
        <title>The genomes of the fungal plant pathogens Cladosporium fulvum and Dothistroma septosporum reveal adaptation to different hosts and lifestyles but also signatures of common ancestry.</title>
        <authorList>
            <person name="de Wit P.J.G.M."/>
            <person name="van der Burgt A."/>
            <person name="Oekmen B."/>
            <person name="Stergiopoulos I."/>
            <person name="Abd-Elsalam K.A."/>
            <person name="Aerts A.L."/>
            <person name="Bahkali A.H."/>
            <person name="Beenen H.G."/>
            <person name="Chettri P."/>
            <person name="Cox M.P."/>
            <person name="Datema E."/>
            <person name="de Vries R.P."/>
            <person name="Dhillon B."/>
            <person name="Ganley A.R."/>
            <person name="Griffiths S.A."/>
            <person name="Guo Y."/>
            <person name="Hamelin R.C."/>
            <person name="Henrissat B."/>
            <person name="Kabir M.S."/>
            <person name="Jashni M.K."/>
            <person name="Kema G."/>
            <person name="Klaubauf S."/>
            <person name="Lapidus A."/>
            <person name="Levasseur A."/>
            <person name="Lindquist E."/>
            <person name="Mehrabi R."/>
            <person name="Ohm R.A."/>
            <person name="Owen T.J."/>
            <person name="Salamov A."/>
            <person name="Schwelm A."/>
            <person name="Schijlen E."/>
            <person name="Sun H."/>
            <person name="van den Burg H.A."/>
            <person name="van Ham R.C.H.J."/>
            <person name="Zhang S."/>
            <person name="Goodwin S.B."/>
            <person name="Grigoriev I.V."/>
            <person name="Collemare J."/>
            <person name="Bradshaw R.E."/>
        </authorList>
    </citation>
    <scope>NUCLEOTIDE SEQUENCE [LARGE SCALE GENOMIC DNA]</scope>
    <source>
        <strain evidence="3">NZE10 / CBS 128990</strain>
    </source>
</reference>
<dbReference type="Pfam" id="PF20345">
    <property type="entry name" value="DUF6640"/>
    <property type="match status" value="1"/>
</dbReference>
<keyword evidence="1" id="KW-0472">Membrane</keyword>
<dbReference type="EMBL" id="KB446535">
    <property type="protein sequence ID" value="EME48605.1"/>
    <property type="molecule type" value="Genomic_DNA"/>
</dbReference>
<keyword evidence="1" id="KW-1133">Transmembrane helix</keyword>
<dbReference type="AlphaFoldDB" id="N1Q1U9"/>
<dbReference type="OrthoDB" id="2819018at2759"/>
<organism evidence="2 3">
    <name type="scientific">Dothistroma septosporum (strain NZE10 / CBS 128990)</name>
    <name type="common">Red band needle blight fungus</name>
    <name type="synonym">Mycosphaerella pini</name>
    <dbReference type="NCBI Taxonomy" id="675120"/>
    <lineage>
        <taxon>Eukaryota</taxon>
        <taxon>Fungi</taxon>
        <taxon>Dikarya</taxon>
        <taxon>Ascomycota</taxon>
        <taxon>Pezizomycotina</taxon>
        <taxon>Dothideomycetes</taxon>
        <taxon>Dothideomycetidae</taxon>
        <taxon>Mycosphaerellales</taxon>
        <taxon>Mycosphaerellaceae</taxon>
        <taxon>Dothistroma</taxon>
    </lineage>
</organism>
<feature type="transmembrane region" description="Helical" evidence="1">
    <location>
        <begin position="7"/>
        <end position="26"/>
    </location>
</feature>
<evidence type="ECO:0000256" key="1">
    <source>
        <dbReference type="SAM" id="Phobius"/>
    </source>
</evidence>
<gene>
    <name evidence="2" type="ORF">DOTSEDRAFT_67595</name>
</gene>
<feature type="transmembrane region" description="Helical" evidence="1">
    <location>
        <begin position="46"/>
        <end position="65"/>
    </location>
</feature>
<feature type="transmembrane region" description="Helical" evidence="1">
    <location>
        <begin position="114"/>
        <end position="131"/>
    </location>
</feature>
<dbReference type="STRING" id="675120.N1Q1U9"/>
<keyword evidence="3" id="KW-1185">Reference proteome</keyword>
<protein>
    <submittedName>
        <fullName evidence="2">Uncharacterized protein</fullName>
    </submittedName>
</protein>
<dbReference type="InterPro" id="IPR046580">
    <property type="entry name" value="DUF6640"/>
</dbReference>
<dbReference type="Proteomes" id="UP000016933">
    <property type="component" value="Unassembled WGS sequence"/>
</dbReference>
<name>N1Q1U9_DOTSN</name>
<dbReference type="HOGENOM" id="CLU_120565_0_0_1"/>
<feature type="transmembrane region" description="Helical" evidence="1">
    <location>
        <begin position="77"/>
        <end position="98"/>
    </location>
</feature>
<reference evidence="2 3" key="2">
    <citation type="journal article" date="2012" name="PLoS Pathog.">
        <title>Diverse lifestyles and strategies of plant pathogenesis encoded in the genomes of eighteen Dothideomycetes fungi.</title>
        <authorList>
            <person name="Ohm R.A."/>
            <person name="Feau N."/>
            <person name="Henrissat B."/>
            <person name="Schoch C.L."/>
            <person name="Horwitz B.A."/>
            <person name="Barry K.W."/>
            <person name="Condon B.J."/>
            <person name="Copeland A.C."/>
            <person name="Dhillon B."/>
            <person name="Glaser F."/>
            <person name="Hesse C.N."/>
            <person name="Kosti I."/>
            <person name="LaButti K."/>
            <person name="Lindquist E.A."/>
            <person name="Lucas S."/>
            <person name="Salamov A.A."/>
            <person name="Bradshaw R.E."/>
            <person name="Ciuffetti L."/>
            <person name="Hamelin R.C."/>
            <person name="Kema G.H.J."/>
            <person name="Lawrence C."/>
            <person name="Scott J.A."/>
            <person name="Spatafora J.W."/>
            <person name="Turgeon B.G."/>
            <person name="de Wit P.J.G.M."/>
            <person name="Zhong S."/>
            <person name="Goodwin S.B."/>
            <person name="Grigoriev I.V."/>
        </authorList>
    </citation>
    <scope>NUCLEOTIDE SEQUENCE [LARGE SCALE GENOMIC DNA]</scope>
    <source>
        <strain evidence="3">NZE10 / CBS 128990</strain>
    </source>
</reference>
<sequence length="142" mass="15792">MAQRVTAGRVTIVVGNLLYSVGAFAADFNETHVLNPRWPPHAKFHNGQTMSLAVLLASASLYYLFRPAETEQQRRDNVFTSALMGSLYCFAGMCAILYPETAWQDPEFDQGGEQRYLFSGICVAMAIGYLLESSRLTKTKNV</sequence>
<evidence type="ECO:0000313" key="2">
    <source>
        <dbReference type="EMBL" id="EME48605.1"/>
    </source>
</evidence>
<dbReference type="OMA" id="ADFNETH"/>
<keyword evidence="1" id="KW-0812">Transmembrane</keyword>
<dbReference type="eggNOG" id="ENOG502SQJK">
    <property type="taxonomic scope" value="Eukaryota"/>
</dbReference>
<accession>N1Q1U9</accession>
<proteinExistence type="predicted"/>
<evidence type="ECO:0000313" key="3">
    <source>
        <dbReference type="Proteomes" id="UP000016933"/>
    </source>
</evidence>